<dbReference type="Proteomes" id="UP000752171">
    <property type="component" value="Unassembled WGS sequence"/>
</dbReference>
<dbReference type="InterPro" id="IPR028889">
    <property type="entry name" value="USP"/>
</dbReference>
<evidence type="ECO:0000313" key="2">
    <source>
        <dbReference type="EMBL" id="KAG9279156.1"/>
    </source>
</evidence>
<dbReference type="InterPro" id="IPR018200">
    <property type="entry name" value="USP_CS"/>
</dbReference>
<accession>A0A8T2MC84</accession>
<reference evidence="2 3" key="1">
    <citation type="submission" date="2021-07" db="EMBL/GenBank/DDBJ databases">
        <authorList>
            <person name="Imarazene B."/>
            <person name="Zahm M."/>
            <person name="Klopp C."/>
            <person name="Cabau C."/>
            <person name="Beille S."/>
            <person name="Jouanno E."/>
            <person name="Castinel A."/>
            <person name="Lluch J."/>
            <person name="Gil L."/>
            <person name="Kuchtly C."/>
            <person name="Lopez Roques C."/>
            <person name="Donnadieu C."/>
            <person name="Parrinello H."/>
            <person name="Journot L."/>
            <person name="Du K."/>
            <person name="Schartl M."/>
            <person name="Retaux S."/>
            <person name="Guiguen Y."/>
        </authorList>
    </citation>
    <scope>NUCLEOTIDE SEQUENCE [LARGE SCALE GENOMIC DNA]</scope>
    <source>
        <strain evidence="2">Pach_M1</strain>
        <tissue evidence="2">Testis</tissue>
    </source>
</reference>
<gene>
    <name evidence="2" type="primary">UBP11</name>
    <name evidence="2" type="ORF">AMEX_G4644</name>
</gene>
<organism evidence="2 3">
    <name type="scientific">Astyanax mexicanus</name>
    <name type="common">Blind cave fish</name>
    <name type="synonym">Astyanax fasciatus mexicanus</name>
    <dbReference type="NCBI Taxonomy" id="7994"/>
    <lineage>
        <taxon>Eukaryota</taxon>
        <taxon>Metazoa</taxon>
        <taxon>Chordata</taxon>
        <taxon>Craniata</taxon>
        <taxon>Vertebrata</taxon>
        <taxon>Euteleostomi</taxon>
        <taxon>Actinopterygii</taxon>
        <taxon>Neopterygii</taxon>
        <taxon>Teleostei</taxon>
        <taxon>Ostariophysi</taxon>
        <taxon>Characiformes</taxon>
        <taxon>Characoidei</taxon>
        <taxon>Acestrorhamphidae</taxon>
        <taxon>Acestrorhamphinae</taxon>
        <taxon>Astyanax</taxon>
    </lineage>
</organism>
<protein>
    <submittedName>
        <fullName evidence="2">Ubiquitin carboxyl-terminal hydrolase 20-like</fullName>
    </submittedName>
</protein>
<dbReference type="SUPFAM" id="SSF54001">
    <property type="entry name" value="Cysteine proteinases"/>
    <property type="match status" value="1"/>
</dbReference>
<dbReference type="PROSITE" id="PS50235">
    <property type="entry name" value="USP_3"/>
    <property type="match status" value="1"/>
</dbReference>
<dbReference type="AlphaFoldDB" id="A0A8T2MC84"/>
<evidence type="ECO:0000259" key="1">
    <source>
        <dbReference type="PROSITE" id="PS50235"/>
    </source>
</evidence>
<dbReference type="EMBL" id="JAICCE010000003">
    <property type="protein sequence ID" value="KAG9279156.1"/>
    <property type="molecule type" value="Genomic_DNA"/>
</dbReference>
<dbReference type="GO" id="GO:0004843">
    <property type="term" value="F:cysteine-type deubiquitinase activity"/>
    <property type="evidence" value="ECO:0007669"/>
    <property type="project" value="InterPro"/>
</dbReference>
<feature type="domain" description="USP" evidence="1">
    <location>
        <begin position="1"/>
        <end position="95"/>
    </location>
</feature>
<dbReference type="PROSITE" id="PS00973">
    <property type="entry name" value="USP_2"/>
    <property type="match status" value="1"/>
</dbReference>
<dbReference type="PANTHER" id="PTHR24006:SF899">
    <property type="entry name" value="UBIQUITIN CARBOXYL-TERMINAL HYDROLASE"/>
    <property type="match status" value="1"/>
</dbReference>
<dbReference type="PANTHER" id="PTHR24006">
    <property type="entry name" value="UBIQUITIN CARBOXYL-TERMINAL HYDROLASE"/>
    <property type="match status" value="1"/>
</dbReference>
<comment type="caution">
    <text evidence="2">The sequence shown here is derived from an EMBL/GenBank/DDBJ whole genome shotgun (WGS) entry which is preliminary data.</text>
</comment>
<sequence>YELSKFPEVLILHLKRFQFDPTYNSYKKDNSRVSIPHHLLLLLLQGNTYDLYAVVCHAGTLSGGHYYASIKSFEECQWYEFNDSMVYPKVICIHV</sequence>
<dbReference type="GO" id="GO:0005829">
    <property type="term" value="C:cytosol"/>
    <property type="evidence" value="ECO:0007669"/>
    <property type="project" value="TreeGrafter"/>
</dbReference>
<dbReference type="InterPro" id="IPR050164">
    <property type="entry name" value="Peptidase_C19"/>
</dbReference>
<dbReference type="GO" id="GO:0016579">
    <property type="term" value="P:protein deubiquitination"/>
    <property type="evidence" value="ECO:0007669"/>
    <property type="project" value="InterPro"/>
</dbReference>
<dbReference type="InterPro" id="IPR038765">
    <property type="entry name" value="Papain-like_cys_pep_sf"/>
</dbReference>
<feature type="non-terminal residue" evidence="2">
    <location>
        <position position="1"/>
    </location>
</feature>
<evidence type="ECO:0000313" key="3">
    <source>
        <dbReference type="Proteomes" id="UP000752171"/>
    </source>
</evidence>
<dbReference type="Gene3D" id="3.90.70.10">
    <property type="entry name" value="Cysteine proteinases"/>
    <property type="match status" value="1"/>
</dbReference>
<proteinExistence type="predicted"/>
<dbReference type="GO" id="GO:0005634">
    <property type="term" value="C:nucleus"/>
    <property type="evidence" value="ECO:0007669"/>
    <property type="project" value="TreeGrafter"/>
</dbReference>
<keyword evidence="2" id="KW-0378">Hydrolase</keyword>
<name>A0A8T2MC84_ASTMX</name>
<dbReference type="Pfam" id="PF00443">
    <property type="entry name" value="UCH"/>
    <property type="match status" value="1"/>
</dbReference>
<dbReference type="CDD" id="cd02257">
    <property type="entry name" value="Peptidase_C19"/>
    <property type="match status" value="1"/>
</dbReference>
<dbReference type="InterPro" id="IPR001394">
    <property type="entry name" value="Peptidase_C19_UCH"/>
</dbReference>